<feature type="compositionally biased region" description="Polar residues" evidence="2">
    <location>
        <begin position="255"/>
        <end position="266"/>
    </location>
</feature>
<evidence type="ECO:0000256" key="1">
    <source>
        <dbReference type="SAM" id="Coils"/>
    </source>
</evidence>
<dbReference type="Proteomes" id="UP000308652">
    <property type="component" value="Unassembled WGS sequence"/>
</dbReference>
<keyword evidence="1" id="KW-0175">Coiled coil</keyword>
<sequence length="309" mass="34238">MSQHIQHHHQAQYVHYTGPPGVQLQPQQQIHTNVGIAPQDTTRQQHVQQQQHVHIQPQPQVYQQPPQQSIAPSTSAASGSGSATTGPIVATGDWTKDLVHLAKTAELKKHALTLQLHTAHILSAHASLEQKSKTIQDIKEQKNRLESERTKLLNALREINEDRDKVEIAEATMSREFVYSSSPISYHVANITLACRCEELRLKITQLTDGEYAIAKRDVDRLRQDLGQQPLPSLQSTMDEKSAQYLQARRLAGSTPDTSQFQSASAPNARRQTKRSAATGEGTSDDQDSQGASKRPRGRPKGSRNKKAG</sequence>
<feature type="compositionally biased region" description="Low complexity" evidence="2">
    <location>
        <begin position="44"/>
        <end position="86"/>
    </location>
</feature>
<proteinExistence type="predicted"/>
<dbReference type="OrthoDB" id="20865at2759"/>
<feature type="compositionally biased region" description="Basic residues" evidence="2">
    <location>
        <begin position="294"/>
        <end position="309"/>
    </location>
</feature>
<gene>
    <name evidence="3" type="ORF">BDQ12DRAFT_249866</name>
</gene>
<organism evidence="3 4">
    <name type="scientific">Crucibulum laeve</name>
    <dbReference type="NCBI Taxonomy" id="68775"/>
    <lineage>
        <taxon>Eukaryota</taxon>
        <taxon>Fungi</taxon>
        <taxon>Dikarya</taxon>
        <taxon>Basidiomycota</taxon>
        <taxon>Agaricomycotina</taxon>
        <taxon>Agaricomycetes</taxon>
        <taxon>Agaricomycetidae</taxon>
        <taxon>Agaricales</taxon>
        <taxon>Agaricineae</taxon>
        <taxon>Nidulariaceae</taxon>
        <taxon>Crucibulum</taxon>
    </lineage>
</organism>
<name>A0A5C3LT79_9AGAR</name>
<feature type="region of interest" description="Disordered" evidence="2">
    <location>
        <begin position="250"/>
        <end position="309"/>
    </location>
</feature>
<dbReference type="EMBL" id="ML213614">
    <property type="protein sequence ID" value="TFK36409.1"/>
    <property type="molecule type" value="Genomic_DNA"/>
</dbReference>
<feature type="region of interest" description="Disordered" evidence="2">
    <location>
        <begin position="40"/>
        <end position="89"/>
    </location>
</feature>
<protein>
    <submittedName>
        <fullName evidence="3">Uncharacterized protein</fullName>
    </submittedName>
</protein>
<evidence type="ECO:0000256" key="2">
    <source>
        <dbReference type="SAM" id="MobiDB-lite"/>
    </source>
</evidence>
<keyword evidence="4" id="KW-1185">Reference proteome</keyword>
<feature type="coiled-coil region" evidence="1">
    <location>
        <begin position="128"/>
        <end position="172"/>
    </location>
</feature>
<evidence type="ECO:0000313" key="3">
    <source>
        <dbReference type="EMBL" id="TFK36409.1"/>
    </source>
</evidence>
<reference evidence="3 4" key="1">
    <citation type="journal article" date="2019" name="Nat. Ecol. Evol.">
        <title>Megaphylogeny resolves global patterns of mushroom evolution.</title>
        <authorList>
            <person name="Varga T."/>
            <person name="Krizsan K."/>
            <person name="Foldi C."/>
            <person name="Dima B."/>
            <person name="Sanchez-Garcia M."/>
            <person name="Sanchez-Ramirez S."/>
            <person name="Szollosi G.J."/>
            <person name="Szarkandi J.G."/>
            <person name="Papp V."/>
            <person name="Albert L."/>
            <person name="Andreopoulos W."/>
            <person name="Angelini C."/>
            <person name="Antonin V."/>
            <person name="Barry K.W."/>
            <person name="Bougher N.L."/>
            <person name="Buchanan P."/>
            <person name="Buyck B."/>
            <person name="Bense V."/>
            <person name="Catcheside P."/>
            <person name="Chovatia M."/>
            <person name="Cooper J."/>
            <person name="Damon W."/>
            <person name="Desjardin D."/>
            <person name="Finy P."/>
            <person name="Geml J."/>
            <person name="Haridas S."/>
            <person name="Hughes K."/>
            <person name="Justo A."/>
            <person name="Karasinski D."/>
            <person name="Kautmanova I."/>
            <person name="Kiss B."/>
            <person name="Kocsube S."/>
            <person name="Kotiranta H."/>
            <person name="LaButti K.M."/>
            <person name="Lechner B.E."/>
            <person name="Liimatainen K."/>
            <person name="Lipzen A."/>
            <person name="Lukacs Z."/>
            <person name="Mihaltcheva S."/>
            <person name="Morgado L.N."/>
            <person name="Niskanen T."/>
            <person name="Noordeloos M.E."/>
            <person name="Ohm R.A."/>
            <person name="Ortiz-Santana B."/>
            <person name="Ovrebo C."/>
            <person name="Racz N."/>
            <person name="Riley R."/>
            <person name="Savchenko A."/>
            <person name="Shiryaev A."/>
            <person name="Soop K."/>
            <person name="Spirin V."/>
            <person name="Szebenyi C."/>
            <person name="Tomsovsky M."/>
            <person name="Tulloss R.E."/>
            <person name="Uehling J."/>
            <person name="Grigoriev I.V."/>
            <person name="Vagvolgyi C."/>
            <person name="Papp T."/>
            <person name="Martin F.M."/>
            <person name="Miettinen O."/>
            <person name="Hibbett D.S."/>
            <person name="Nagy L.G."/>
        </authorList>
    </citation>
    <scope>NUCLEOTIDE SEQUENCE [LARGE SCALE GENOMIC DNA]</scope>
    <source>
        <strain evidence="3 4">CBS 166.37</strain>
    </source>
</reference>
<accession>A0A5C3LT79</accession>
<evidence type="ECO:0000313" key="4">
    <source>
        <dbReference type="Proteomes" id="UP000308652"/>
    </source>
</evidence>
<dbReference type="AlphaFoldDB" id="A0A5C3LT79"/>